<keyword evidence="5" id="KW-0808">Transferase</keyword>
<dbReference type="PANTHER" id="PTHR47985">
    <property type="entry name" value="OS07G0668900 PROTEIN"/>
    <property type="match status" value="1"/>
</dbReference>
<comment type="similarity">
    <text evidence="2">Belongs to the protein kinase superfamily. Ser/Thr protein kinase family.</text>
</comment>
<dbReference type="Gene3D" id="3.30.200.20">
    <property type="entry name" value="Phosphorylase Kinase, domain 1"/>
    <property type="match status" value="1"/>
</dbReference>
<dbReference type="SMART" id="SM00220">
    <property type="entry name" value="S_TKc"/>
    <property type="match status" value="1"/>
</dbReference>
<feature type="compositionally biased region" description="Low complexity" evidence="13">
    <location>
        <begin position="22"/>
        <end position="37"/>
    </location>
</feature>
<feature type="binding site" evidence="11">
    <location>
        <position position="96"/>
    </location>
    <ligand>
        <name>ATP</name>
        <dbReference type="ChEBI" id="CHEBI:30616"/>
    </ligand>
</feature>
<dbReference type="InterPro" id="IPR008271">
    <property type="entry name" value="Ser/Thr_kinase_AS"/>
</dbReference>
<feature type="compositionally biased region" description="Polar residues" evidence="13">
    <location>
        <begin position="438"/>
        <end position="450"/>
    </location>
</feature>
<feature type="compositionally biased region" description="Basic and acidic residues" evidence="13">
    <location>
        <begin position="39"/>
        <end position="48"/>
    </location>
</feature>
<dbReference type="InterPro" id="IPR017441">
    <property type="entry name" value="Protein_kinase_ATP_BS"/>
</dbReference>
<dbReference type="InterPro" id="IPR000719">
    <property type="entry name" value="Prot_kinase_dom"/>
</dbReference>
<dbReference type="PANTHER" id="PTHR47985:SF3">
    <property type="entry name" value="SERINE_THREONINE-PROTEIN KINASE PBL21-RELATED"/>
    <property type="match status" value="1"/>
</dbReference>
<dbReference type="PROSITE" id="PS00107">
    <property type="entry name" value="PROTEIN_KINASE_ATP"/>
    <property type="match status" value="1"/>
</dbReference>
<dbReference type="Gene3D" id="1.10.510.10">
    <property type="entry name" value="Transferase(Phosphotransferase) domain 1"/>
    <property type="match status" value="1"/>
</dbReference>
<dbReference type="Pfam" id="PF07714">
    <property type="entry name" value="PK_Tyr_Ser-Thr"/>
    <property type="match status" value="1"/>
</dbReference>
<feature type="region of interest" description="Disordered" evidence="13">
    <location>
        <begin position="18"/>
        <end position="52"/>
    </location>
</feature>
<evidence type="ECO:0000256" key="3">
    <source>
        <dbReference type="ARBA" id="ARBA00022475"/>
    </source>
</evidence>
<evidence type="ECO:0000256" key="8">
    <source>
        <dbReference type="ARBA" id="ARBA00022840"/>
    </source>
</evidence>
<feature type="region of interest" description="Disordered" evidence="13">
    <location>
        <begin position="353"/>
        <end position="467"/>
    </location>
</feature>
<evidence type="ECO:0000256" key="4">
    <source>
        <dbReference type="ARBA" id="ARBA00022527"/>
    </source>
</evidence>
<evidence type="ECO:0000259" key="14">
    <source>
        <dbReference type="PROSITE" id="PS50011"/>
    </source>
</evidence>
<dbReference type="SUPFAM" id="SSF56112">
    <property type="entry name" value="Protein kinase-like (PK-like)"/>
    <property type="match status" value="1"/>
</dbReference>
<evidence type="ECO:0000313" key="16">
    <source>
        <dbReference type="Proteomes" id="UP001154282"/>
    </source>
</evidence>
<dbReference type="GO" id="GO:0010183">
    <property type="term" value="P:pollen tube guidance"/>
    <property type="evidence" value="ECO:0007669"/>
    <property type="project" value="UniProtKB-ARBA"/>
</dbReference>
<keyword evidence="3" id="KW-1003">Cell membrane</keyword>
<dbReference type="EMBL" id="CAMGYJ010000006">
    <property type="protein sequence ID" value="CAI0434872.1"/>
    <property type="molecule type" value="Genomic_DNA"/>
</dbReference>
<name>A0AAV0LKV8_9ROSI</name>
<dbReference type="GO" id="GO:0005886">
    <property type="term" value="C:plasma membrane"/>
    <property type="evidence" value="ECO:0007669"/>
    <property type="project" value="UniProtKB-SubCell"/>
</dbReference>
<evidence type="ECO:0000256" key="7">
    <source>
        <dbReference type="ARBA" id="ARBA00022777"/>
    </source>
</evidence>
<evidence type="ECO:0000256" key="9">
    <source>
        <dbReference type="ARBA" id="ARBA00023136"/>
    </source>
</evidence>
<evidence type="ECO:0000256" key="13">
    <source>
        <dbReference type="SAM" id="MobiDB-lite"/>
    </source>
</evidence>
<dbReference type="GO" id="GO:0004674">
    <property type="term" value="F:protein serine/threonine kinase activity"/>
    <property type="evidence" value="ECO:0007669"/>
    <property type="project" value="UniProtKB-KW"/>
</dbReference>
<dbReference type="InterPro" id="IPR001245">
    <property type="entry name" value="Ser-Thr/Tyr_kinase_cat_dom"/>
</dbReference>
<keyword evidence="8 11" id="KW-0067">ATP-binding</keyword>
<dbReference type="Proteomes" id="UP001154282">
    <property type="component" value="Unassembled WGS sequence"/>
</dbReference>
<evidence type="ECO:0000256" key="1">
    <source>
        <dbReference type="ARBA" id="ARBA00004193"/>
    </source>
</evidence>
<keyword evidence="9" id="KW-0472">Membrane</keyword>
<protein>
    <recommendedName>
        <fullName evidence="14">Protein kinase domain-containing protein</fullName>
    </recommendedName>
</protein>
<dbReference type="GO" id="GO:0090404">
    <property type="term" value="C:pollen tube tip"/>
    <property type="evidence" value="ECO:0007669"/>
    <property type="project" value="UniProtKB-ARBA"/>
</dbReference>
<evidence type="ECO:0000256" key="11">
    <source>
        <dbReference type="PROSITE-ProRule" id="PRU10141"/>
    </source>
</evidence>
<feature type="domain" description="Protein kinase" evidence="14">
    <location>
        <begin position="68"/>
        <end position="343"/>
    </location>
</feature>
<comment type="subcellular location">
    <subcellularLocation>
        <location evidence="1">Cell membrane</location>
        <topology evidence="1">Lipid-anchor</topology>
    </subcellularLocation>
</comment>
<dbReference type="FunFam" id="1.10.510.10:FF:000032">
    <property type="entry name" value="Serine/threonine-protein kinase PBS1"/>
    <property type="match status" value="1"/>
</dbReference>
<reference evidence="15" key="1">
    <citation type="submission" date="2022-08" db="EMBL/GenBank/DDBJ databases">
        <authorList>
            <person name="Gutierrez-Valencia J."/>
        </authorList>
    </citation>
    <scope>NUCLEOTIDE SEQUENCE</scope>
</reference>
<proteinExistence type="inferred from homology"/>
<comment type="caution">
    <text evidence="15">The sequence shown here is derived from an EMBL/GenBank/DDBJ whole genome shotgun (WGS) entry which is preliminary data.</text>
</comment>
<dbReference type="PROSITE" id="PS00108">
    <property type="entry name" value="PROTEIN_KINASE_ST"/>
    <property type="match status" value="1"/>
</dbReference>
<keyword evidence="7" id="KW-0418">Kinase</keyword>
<dbReference type="AlphaFoldDB" id="A0AAV0LKV8"/>
<organism evidence="15 16">
    <name type="scientific">Linum tenue</name>
    <dbReference type="NCBI Taxonomy" id="586396"/>
    <lineage>
        <taxon>Eukaryota</taxon>
        <taxon>Viridiplantae</taxon>
        <taxon>Streptophyta</taxon>
        <taxon>Embryophyta</taxon>
        <taxon>Tracheophyta</taxon>
        <taxon>Spermatophyta</taxon>
        <taxon>Magnoliopsida</taxon>
        <taxon>eudicotyledons</taxon>
        <taxon>Gunneridae</taxon>
        <taxon>Pentapetalae</taxon>
        <taxon>rosids</taxon>
        <taxon>fabids</taxon>
        <taxon>Malpighiales</taxon>
        <taxon>Linaceae</taxon>
        <taxon>Linum</taxon>
    </lineage>
</organism>
<keyword evidence="16" id="KW-1185">Reference proteome</keyword>
<sequence>MSCFSCINRRKGVKIDIEKAPGSSNYHSNSSDDSGSGKTKKELEDKLPKGSGARSFSFRELANATQNFRDLNLVGEGGFGRVYKGRLDKGEIVAVKQLNQDGMQGNQEFIVEVLMLSLLHHPNLVTLTGYCTAGDQRLLVYEYMPRGSLEHHLFDVDGKEPLSWSTRMKIAVNAARGLEYLHCKANPPVIYRDLKSANILLDNDFHAKLSDFGLAKLGPVGDNTHVSTRVMGTYGYCAPEYAMSGKLTLKSDIYSFGVVLLELITGRKAMDYSRRQGEQNLVVWSRPYLKDPKKFCQMADPQLQGRYPRRCLNYAIAVTAMCLHEEAHFRPLIGDIVVALEYVAAQSAEHMSGKARSEIALPSSKSDGSEPMTPPSSKSEVNARSEIILPYSRSDRSGPMTPPSSKSEVNAPSEIVLPSSKSDRSGPMMPPSSKSKVNAPQQLLSSPISNSDRDPQKQDLVTTSASF</sequence>
<dbReference type="PROSITE" id="PS50011">
    <property type="entry name" value="PROTEIN_KINASE_DOM"/>
    <property type="match status" value="1"/>
</dbReference>
<evidence type="ECO:0000256" key="5">
    <source>
        <dbReference type="ARBA" id="ARBA00022679"/>
    </source>
</evidence>
<keyword evidence="10" id="KW-0449">Lipoprotein</keyword>
<accession>A0AAV0LKV8</accession>
<dbReference type="FunFam" id="3.30.200.20:FF:000266">
    <property type="entry name" value="probable serine/threonine-protein kinase RLCKVII"/>
    <property type="match status" value="1"/>
</dbReference>
<evidence type="ECO:0000313" key="15">
    <source>
        <dbReference type="EMBL" id="CAI0434872.1"/>
    </source>
</evidence>
<evidence type="ECO:0000256" key="12">
    <source>
        <dbReference type="RuleBase" id="RU000304"/>
    </source>
</evidence>
<dbReference type="InterPro" id="IPR011009">
    <property type="entry name" value="Kinase-like_dom_sf"/>
</dbReference>
<dbReference type="GO" id="GO:0005524">
    <property type="term" value="F:ATP binding"/>
    <property type="evidence" value="ECO:0007669"/>
    <property type="project" value="UniProtKB-UniRule"/>
</dbReference>
<dbReference type="CDD" id="cd14066">
    <property type="entry name" value="STKc_IRAK"/>
    <property type="match status" value="1"/>
</dbReference>
<evidence type="ECO:0000256" key="2">
    <source>
        <dbReference type="ARBA" id="ARBA00008684"/>
    </source>
</evidence>
<keyword evidence="6 11" id="KW-0547">Nucleotide-binding</keyword>
<keyword evidence="4 12" id="KW-0723">Serine/threonine-protein kinase</keyword>
<evidence type="ECO:0000256" key="10">
    <source>
        <dbReference type="ARBA" id="ARBA00023288"/>
    </source>
</evidence>
<gene>
    <name evidence="15" type="ORF">LITE_LOCUS24459</name>
</gene>
<evidence type="ECO:0000256" key="6">
    <source>
        <dbReference type="ARBA" id="ARBA00022741"/>
    </source>
</evidence>